<feature type="compositionally biased region" description="Basic and acidic residues" evidence="1">
    <location>
        <begin position="156"/>
        <end position="167"/>
    </location>
</feature>
<sequence length="257" mass="28029">MLLMCPRWKAMTNCTEQQYWDNLLCQCISCRVACNRPSVERCTTFCASMDCIKQPGSYYDELLRKCINCSGICGQHPIQCLPFCESKAAEYKLVTTSSRMPALEQKLGNDQDQWLVVYLLLALCLCTVICSLLVGWTHFKRRGAEVSCQPTPGTCHKREDSSKDHLVEAGSVGGGSTGSRLPEPVETCGFCFPEQGPAMQETKACHSSSYHPGARATASQAGVSSTGSAGAIPTPEDGHFKIICSPSQEKTPMTLTH</sequence>
<dbReference type="FunFam" id="4.10.1290.10:FF:000001">
    <property type="entry name" value="Tumor necrosis factor receptor superfamily member 13B"/>
    <property type="match status" value="1"/>
</dbReference>
<name>A0A8C4W5M6_9SAUR</name>
<keyword evidence="2" id="KW-1133">Transmembrane helix</keyword>
<evidence type="ECO:0000313" key="5">
    <source>
        <dbReference type="Proteomes" id="UP000694390"/>
    </source>
</evidence>
<dbReference type="Pfam" id="PF09305">
    <property type="entry name" value="TACI-CRD2"/>
    <property type="match status" value="1"/>
</dbReference>
<dbReference type="PRINTS" id="PR01963">
    <property type="entry name" value="TNFACTORR13B"/>
</dbReference>
<keyword evidence="2" id="KW-0812">Transmembrane</keyword>
<dbReference type="GO" id="GO:0030889">
    <property type="term" value="P:negative regulation of B cell proliferation"/>
    <property type="evidence" value="ECO:0007669"/>
    <property type="project" value="TreeGrafter"/>
</dbReference>
<dbReference type="Ensembl" id="ENSGEVT00005013052.1">
    <property type="protein sequence ID" value="ENSGEVP00005012471.1"/>
    <property type="gene ID" value="ENSGEVG00005008795.1"/>
</dbReference>
<evidence type="ECO:0000256" key="2">
    <source>
        <dbReference type="SAM" id="Phobius"/>
    </source>
</evidence>
<feature type="domain" description="TACI cysteine-rich" evidence="3">
    <location>
        <begin position="49"/>
        <end position="87"/>
    </location>
</feature>
<dbReference type="GO" id="GO:0001782">
    <property type="term" value="P:B cell homeostasis"/>
    <property type="evidence" value="ECO:0007669"/>
    <property type="project" value="TreeGrafter"/>
</dbReference>
<evidence type="ECO:0000313" key="4">
    <source>
        <dbReference type="Ensembl" id="ENSGEVP00005012471.1"/>
    </source>
</evidence>
<reference evidence="4" key="2">
    <citation type="submission" date="2025-08" db="UniProtKB">
        <authorList>
            <consortium name="Ensembl"/>
        </authorList>
    </citation>
    <scope>IDENTIFICATION</scope>
</reference>
<organism evidence="4 5">
    <name type="scientific">Gopherus evgoodei</name>
    <name type="common">Goodes thornscrub tortoise</name>
    <dbReference type="NCBI Taxonomy" id="1825980"/>
    <lineage>
        <taxon>Eukaryota</taxon>
        <taxon>Metazoa</taxon>
        <taxon>Chordata</taxon>
        <taxon>Craniata</taxon>
        <taxon>Vertebrata</taxon>
        <taxon>Euteleostomi</taxon>
        <taxon>Archelosauria</taxon>
        <taxon>Testudinata</taxon>
        <taxon>Testudines</taxon>
        <taxon>Cryptodira</taxon>
        <taxon>Durocryptodira</taxon>
        <taxon>Testudinoidea</taxon>
        <taxon>Testudinidae</taxon>
        <taxon>Gopherus</taxon>
    </lineage>
</organism>
<dbReference type="OrthoDB" id="9934669at2759"/>
<keyword evidence="2" id="KW-0472">Membrane</keyword>
<dbReference type="GO" id="GO:0002244">
    <property type="term" value="P:hematopoietic progenitor cell differentiation"/>
    <property type="evidence" value="ECO:0007669"/>
    <property type="project" value="TreeGrafter"/>
</dbReference>
<dbReference type="GO" id="GO:0005886">
    <property type="term" value="C:plasma membrane"/>
    <property type="evidence" value="ECO:0007669"/>
    <property type="project" value="InterPro"/>
</dbReference>
<dbReference type="SUPFAM" id="SSF57586">
    <property type="entry name" value="TNF receptor-like"/>
    <property type="match status" value="2"/>
</dbReference>
<keyword evidence="5" id="KW-1185">Reference proteome</keyword>
<evidence type="ECO:0000259" key="3">
    <source>
        <dbReference type="Pfam" id="PF09305"/>
    </source>
</evidence>
<dbReference type="Proteomes" id="UP000694390">
    <property type="component" value="Chromosome 10"/>
</dbReference>
<dbReference type="GeneTree" id="ENSGT00390000013910"/>
<feature type="transmembrane region" description="Helical" evidence="2">
    <location>
        <begin position="115"/>
        <end position="139"/>
    </location>
</feature>
<proteinExistence type="predicted"/>
<dbReference type="AlphaFoldDB" id="A0A8C4W5M6"/>
<dbReference type="InterPro" id="IPR015384">
    <property type="entry name" value="TACI_Cys-rich-dom"/>
</dbReference>
<dbReference type="InterPro" id="IPR022317">
    <property type="entry name" value="TNFR_13B"/>
</dbReference>
<reference evidence="4" key="1">
    <citation type="submission" date="2019-06" db="EMBL/GenBank/DDBJ databases">
        <title>G10K-VGP Goodes thornscrub tortoise genome, primary haplotype.</title>
        <authorList>
            <person name="Murphy B."/>
            <person name="Edwards T."/>
            <person name="Rhie A."/>
            <person name="Koren S."/>
            <person name="Phillippy A."/>
            <person name="Fedrigo O."/>
            <person name="Haase B."/>
            <person name="Mountcastle J."/>
            <person name="Lewin H."/>
            <person name="Damas J."/>
            <person name="Howe K."/>
            <person name="Formenti G."/>
            <person name="Myers G."/>
            <person name="Durbin R."/>
            <person name="Jarvis E.D."/>
        </authorList>
    </citation>
    <scope>NUCLEOTIDE SEQUENCE [LARGE SCALE GENOMIC DNA]</scope>
</reference>
<feature type="region of interest" description="Disordered" evidence="1">
    <location>
        <begin position="146"/>
        <end position="181"/>
    </location>
</feature>
<accession>A0A8C4W5M6</accession>
<reference evidence="4" key="3">
    <citation type="submission" date="2025-09" db="UniProtKB">
        <authorList>
            <consortium name="Ensembl"/>
        </authorList>
    </citation>
    <scope>IDENTIFICATION</scope>
</reference>
<protein>
    <submittedName>
        <fullName evidence="4">TNF receptor superfamily member 13B</fullName>
    </submittedName>
</protein>
<evidence type="ECO:0000256" key="1">
    <source>
        <dbReference type="SAM" id="MobiDB-lite"/>
    </source>
</evidence>
<dbReference type="Gene3D" id="4.10.1290.10">
    <property type="entry name" value="Tumor necrosis factor receptor superfamily"/>
    <property type="match status" value="2"/>
</dbReference>
<gene>
    <name evidence="4" type="primary">TNFRSF13B</name>
</gene>
<dbReference type="PANTHER" id="PTHR15511">
    <property type="entry name" value="TUMOR NECROSIS FACTOR RECEPTOR SUPERFAMILY MEMBER 13B"/>
    <property type="match status" value="1"/>
</dbReference>
<dbReference type="PANTHER" id="PTHR15511:SF2">
    <property type="entry name" value="TUMOR NECROSIS FACTOR RECEPTOR SUPERFAMILY MEMBER 13B"/>
    <property type="match status" value="1"/>
</dbReference>